<feature type="domain" description="Xylose isomerase-like TIM barrel" evidence="1">
    <location>
        <begin position="24"/>
        <end position="235"/>
    </location>
</feature>
<protein>
    <submittedName>
        <fullName evidence="2">Sugar phosphate isomerase/epimerase</fullName>
    </submittedName>
</protein>
<dbReference type="GO" id="GO:0016853">
    <property type="term" value="F:isomerase activity"/>
    <property type="evidence" value="ECO:0007669"/>
    <property type="project" value="UniProtKB-KW"/>
</dbReference>
<dbReference type="Gene3D" id="3.20.20.150">
    <property type="entry name" value="Divalent-metal-dependent TIM barrel enzymes"/>
    <property type="match status" value="1"/>
</dbReference>
<proteinExistence type="predicted"/>
<reference evidence="2 3" key="1">
    <citation type="submission" date="2022-06" db="EMBL/GenBank/DDBJ databases">
        <title>Isolation of gut microbiota from human fecal samples.</title>
        <authorList>
            <person name="Pamer E.G."/>
            <person name="Barat B."/>
            <person name="Waligurski E."/>
            <person name="Medina S."/>
            <person name="Paddock L."/>
            <person name="Mostad J."/>
        </authorList>
    </citation>
    <scope>NUCLEOTIDE SEQUENCE [LARGE SCALE GENOMIC DNA]</scope>
    <source>
        <strain evidence="2 3">DFI.9.73</strain>
    </source>
</reference>
<sequence>MQLGVQLYGAMDLFRKDPQGFLSKLAHAGYTDIEPCVAFGDSVESLAQKWGKPIWLPGEVAGFRTMAEREGLSIHSCHSFDNPLEHAEELVSLAEENGIKAFVVNCPSEEAVFDGTVENCVAAAEALAPHGIELWMHNHYREILARHGDTTFYEAVLAACGGKVGAQLDVGWALYAGEDPAAMMDRLAFCLRAVHYKDTNGDYRETPVENHPIALGKGSLDARPIMERVKAAGVSALVDQDSSPGDLLEDLLEAARYLAALEG</sequence>
<dbReference type="InterPro" id="IPR036237">
    <property type="entry name" value="Xyl_isomerase-like_sf"/>
</dbReference>
<dbReference type="PANTHER" id="PTHR12110">
    <property type="entry name" value="HYDROXYPYRUVATE ISOMERASE"/>
    <property type="match status" value="1"/>
</dbReference>
<dbReference type="SUPFAM" id="SSF51658">
    <property type="entry name" value="Xylose isomerase-like"/>
    <property type="match status" value="1"/>
</dbReference>
<dbReference type="InterPro" id="IPR013022">
    <property type="entry name" value="Xyl_isomerase-like_TIM-brl"/>
</dbReference>
<dbReference type="EMBL" id="JANFZH010000005">
    <property type="protein sequence ID" value="MCQ4839001.1"/>
    <property type="molecule type" value="Genomic_DNA"/>
</dbReference>
<dbReference type="RefSeq" id="WP_066862024.1">
    <property type="nucleotide sequence ID" value="NZ_CABKVV010000012.1"/>
</dbReference>
<name>A0ABT1RWF4_9FIRM</name>
<keyword evidence="3" id="KW-1185">Reference proteome</keyword>
<dbReference type="Pfam" id="PF01261">
    <property type="entry name" value="AP_endonuc_2"/>
    <property type="match status" value="1"/>
</dbReference>
<organism evidence="2 3">
    <name type="scientific">Neglectibacter timonensis</name>
    <dbReference type="NCBI Taxonomy" id="1776382"/>
    <lineage>
        <taxon>Bacteria</taxon>
        <taxon>Bacillati</taxon>
        <taxon>Bacillota</taxon>
        <taxon>Clostridia</taxon>
        <taxon>Eubacteriales</taxon>
        <taxon>Oscillospiraceae</taxon>
        <taxon>Neglectibacter</taxon>
    </lineage>
</organism>
<evidence type="ECO:0000259" key="1">
    <source>
        <dbReference type="Pfam" id="PF01261"/>
    </source>
</evidence>
<keyword evidence="2" id="KW-0413">Isomerase</keyword>
<accession>A0ABT1RWF4</accession>
<evidence type="ECO:0000313" key="3">
    <source>
        <dbReference type="Proteomes" id="UP001524473"/>
    </source>
</evidence>
<dbReference type="InterPro" id="IPR050312">
    <property type="entry name" value="IolE/XylAMocC-like"/>
</dbReference>
<dbReference type="GeneID" id="90531740"/>
<comment type="caution">
    <text evidence="2">The sequence shown here is derived from an EMBL/GenBank/DDBJ whole genome shotgun (WGS) entry which is preliminary data.</text>
</comment>
<dbReference type="PANTHER" id="PTHR12110:SF41">
    <property type="entry name" value="INOSOSE DEHYDRATASE"/>
    <property type="match status" value="1"/>
</dbReference>
<dbReference type="Proteomes" id="UP001524473">
    <property type="component" value="Unassembled WGS sequence"/>
</dbReference>
<evidence type="ECO:0000313" key="2">
    <source>
        <dbReference type="EMBL" id="MCQ4839001.1"/>
    </source>
</evidence>
<gene>
    <name evidence="2" type="ORF">NE695_03610</name>
</gene>